<gene>
    <name evidence="6" type="ORF">EXN66_Car008715</name>
</gene>
<feature type="region of interest" description="Disordered" evidence="4">
    <location>
        <begin position="69"/>
        <end position="117"/>
    </location>
</feature>
<keyword evidence="5" id="KW-1133">Transmembrane helix</keyword>
<dbReference type="EMBL" id="CM015719">
    <property type="protein sequence ID" value="KAF3693039.1"/>
    <property type="molecule type" value="Genomic_DNA"/>
</dbReference>
<evidence type="ECO:0000313" key="7">
    <source>
        <dbReference type="Proteomes" id="UP000503349"/>
    </source>
</evidence>
<evidence type="ECO:0000256" key="3">
    <source>
        <dbReference type="ARBA" id="ARBA00022729"/>
    </source>
</evidence>
<accession>A0A6G1PS37</accession>
<comment type="subcellular location">
    <subcellularLocation>
        <location evidence="1">Cell membrane</location>
        <topology evidence="1">Single-pass type I membrane protein</topology>
    </subcellularLocation>
</comment>
<organism evidence="6 7">
    <name type="scientific">Channa argus</name>
    <name type="common">Northern snakehead</name>
    <name type="synonym">Ophicephalus argus</name>
    <dbReference type="NCBI Taxonomy" id="215402"/>
    <lineage>
        <taxon>Eukaryota</taxon>
        <taxon>Metazoa</taxon>
        <taxon>Chordata</taxon>
        <taxon>Craniata</taxon>
        <taxon>Vertebrata</taxon>
        <taxon>Euteleostomi</taxon>
        <taxon>Actinopterygii</taxon>
        <taxon>Neopterygii</taxon>
        <taxon>Teleostei</taxon>
        <taxon>Neoteleostei</taxon>
        <taxon>Acanthomorphata</taxon>
        <taxon>Anabantaria</taxon>
        <taxon>Anabantiformes</taxon>
        <taxon>Channoidei</taxon>
        <taxon>Channidae</taxon>
        <taxon>Channa</taxon>
    </lineage>
</organism>
<keyword evidence="2" id="KW-1003">Cell membrane</keyword>
<dbReference type="InterPro" id="IPR015484">
    <property type="entry name" value="CD3_esu/gsu/dsu"/>
</dbReference>
<dbReference type="GO" id="GO:0004888">
    <property type="term" value="F:transmembrane signaling receptor activity"/>
    <property type="evidence" value="ECO:0007669"/>
    <property type="project" value="TreeGrafter"/>
</dbReference>
<dbReference type="Proteomes" id="UP000503349">
    <property type="component" value="Chromosome 8"/>
</dbReference>
<dbReference type="GO" id="GO:0045059">
    <property type="term" value="P:positive thymic T cell selection"/>
    <property type="evidence" value="ECO:0007669"/>
    <property type="project" value="TreeGrafter"/>
</dbReference>
<feature type="compositionally biased region" description="Polar residues" evidence="4">
    <location>
        <begin position="101"/>
        <end position="117"/>
    </location>
</feature>
<sequence>MMKYDGKNNGVHYCEYTDDEVKKTYYFYMKGKVCENCFEMDAVVFLLVIVMDIIGTAFVMMVIYKCTKRKSSAGSKSSYKTPSRSGGPAPPTPSRDYETLNAHTRTQDTYSTVNRTG</sequence>
<keyword evidence="7" id="KW-1185">Reference proteome</keyword>
<evidence type="ECO:0000256" key="4">
    <source>
        <dbReference type="SAM" id="MobiDB-lite"/>
    </source>
</evidence>
<dbReference type="GO" id="GO:0007166">
    <property type="term" value="P:cell surface receptor signaling pathway"/>
    <property type="evidence" value="ECO:0007669"/>
    <property type="project" value="TreeGrafter"/>
</dbReference>
<evidence type="ECO:0000256" key="5">
    <source>
        <dbReference type="SAM" id="Phobius"/>
    </source>
</evidence>
<keyword evidence="5" id="KW-0812">Transmembrane</keyword>
<dbReference type="GO" id="GO:0042105">
    <property type="term" value="C:alpha-beta T cell receptor complex"/>
    <property type="evidence" value="ECO:0007669"/>
    <property type="project" value="TreeGrafter"/>
</dbReference>
<name>A0A6G1PS37_CHAAH</name>
<reference evidence="6 7" key="1">
    <citation type="submission" date="2019-02" db="EMBL/GenBank/DDBJ databases">
        <title>Opniocepnalus argus genome.</title>
        <authorList>
            <person name="Zhou C."/>
            <person name="Xiao S."/>
        </authorList>
    </citation>
    <scope>NUCLEOTIDE SEQUENCE [LARGE SCALE GENOMIC DNA]</scope>
    <source>
        <strain evidence="6">OARG1902GOOAL</strain>
        <tissue evidence="6">Muscle</tissue>
    </source>
</reference>
<feature type="compositionally biased region" description="Polar residues" evidence="4">
    <location>
        <begin position="72"/>
        <end position="84"/>
    </location>
</feature>
<evidence type="ECO:0000256" key="2">
    <source>
        <dbReference type="ARBA" id="ARBA00022475"/>
    </source>
</evidence>
<reference evidence="7" key="2">
    <citation type="submission" date="2019-02" db="EMBL/GenBank/DDBJ databases">
        <title>Opniocepnalus argus Var Kimnra genome.</title>
        <authorList>
            <person name="Zhou C."/>
            <person name="Xiao S."/>
        </authorList>
    </citation>
    <scope>NUCLEOTIDE SEQUENCE [LARGE SCALE GENOMIC DNA]</scope>
</reference>
<dbReference type="AlphaFoldDB" id="A0A6G1PS37"/>
<keyword evidence="5" id="KW-0472">Membrane</keyword>
<proteinExistence type="predicted"/>
<evidence type="ECO:0000256" key="1">
    <source>
        <dbReference type="ARBA" id="ARBA00004251"/>
    </source>
</evidence>
<protein>
    <submittedName>
        <fullName evidence="6">T-cell surface glycoprotein CD3 epsilon chain</fullName>
    </submittedName>
</protein>
<dbReference type="GO" id="GO:0009897">
    <property type="term" value="C:external side of plasma membrane"/>
    <property type="evidence" value="ECO:0007669"/>
    <property type="project" value="TreeGrafter"/>
</dbReference>
<dbReference type="PANTHER" id="PTHR10570:SF9">
    <property type="entry name" value="T-CELL SURFACE GLYCOPROTEIN CD3 EPSILON CHAIN"/>
    <property type="match status" value="1"/>
</dbReference>
<feature type="transmembrane region" description="Helical" evidence="5">
    <location>
        <begin position="42"/>
        <end position="64"/>
    </location>
</feature>
<dbReference type="PANTHER" id="PTHR10570">
    <property type="entry name" value="T-CELL SURFACE GLYCOPROTEIN CD3 GAMMA CHAIN / DELTA CHAIN"/>
    <property type="match status" value="1"/>
</dbReference>
<keyword evidence="3" id="KW-0732">Signal</keyword>
<evidence type="ECO:0000313" key="6">
    <source>
        <dbReference type="EMBL" id="KAF3693039.1"/>
    </source>
</evidence>